<accession>A0A9Q2NT16</accession>
<dbReference type="EMBL" id="JAFBXE010000007">
    <property type="protein sequence ID" value="MBM2413189.1"/>
    <property type="molecule type" value="Genomic_DNA"/>
</dbReference>
<protein>
    <submittedName>
        <fullName evidence="1">Uncharacterized protein</fullName>
    </submittedName>
</protein>
<name>A0A9Q2NT16_9RHOB</name>
<dbReference type="Proteomes" id="UP000755667">
    <property type="component" value="Unassembled WGS sequence"/>
</dbReference>
<organism evidence="1 3">
    <name type="scientific">Marivita cryptomonadis</name>
    <dbReference type="NCBI Taxonomy" id="505252"/>
    <lineage>
        <taxon>Bacteria</taxon>
        <taxon>Pseudomonadati</taxon>
        <taxon>Pseudomonadota</taxon>
        <taxon>Alphaproteobacteria</taxon>
        <taxon>Rhodobacterales</taxon>
        <taxon>Roseobacteraceae</taxon>
        <taxon>Marivita</taxon>
    </lineage>
</organism>
<gene>
    <name evidence="1" type="ORF">JQX41_12800</name>
    <name evidence="2" type="ORF">JQX48_12805</name>
</gene>
<dbReference type="RefSeq" id="WP_138487971.1">
    <property type="nucleotide sequence ID" value="NZ_JAFBWU010000007.1"/>
</dbReference>
<proteinExistence type="predicted"/>
<keyword evidence="4" id="KW-1185">Reference proteome</keyword>
<evidence type="ECO:0000313" key="1">
    <source>
        <dbReference type="EMBL" id="MBM2413189.1"/>
    </source>
</evidence>
<sequence length="168" mass="19029">MPTTFATYIGTGSGFDRLTRWASRKNGDLPKCSHIELLDAPFPTASAWCLSASKRDGFKVRETYIKFKPHHWRFWTFEDMDNARAWRCAAAFLGQPYDLWGAVLSVTPFAHSGSAKIFCSELMGIVCHMPNAHTLTPSDWEHEAIRRGAKMTTLPQADNSHLRTKNRP</sequence>
<comment type="caution">
    <text evidence="1">The sequence shown here is derived from an EMBL/GenBank/DDBJ whole genome shotgun (WGS) entry which is preliminary data.</text>
</comment>
<dbReference type="EMBL" id="JAFBXF010000007">
    <property type="protein sequence ID" value="MBM2417857.1"/>
    <property type="molecule type" value="Genomic_DNA"/>
</dbReference>
<reference evidence="1 4" key="1">
    <citation type="submission" date="2021-01" db="EMBL/GenBank/DDBJ databases">
        <title>Diatom-associated Roseobacters Show Island Model of Population Structure.</title>
        <authorList>
            <person name="Qu L."/>
            <person name="Feng X."/>
            <person name="Chen Y."/>
            <person name="Li L."/>
            <person name="Wang X."/>
            <person name="Hu Z."/>
            <person name="Wang H."/>
            <person name="Luo H."/>
        </authorList>
    </citation>
    <scope>NUCLEOTIDE SEQUENCE</scope>
    <source>
        <strain evidence="2 4">CC28-63</strain>
        <strain evidence="1">CC28-69</strain>
    </source>
</reference>
<evidence type="ECO:0000313" key="4">
    <source>
        <dbReference type="Proteomes" id="UP000809440"/>
    </source>
</evidence>
<evidence type="ECO:0000313" key="2">
    <source>
        <dbReference type="EMBL" id="MBM2417857.1"/>
    </source>
</evidence>
<evidence type="ECO:0000313" key="3">
    <source>
        <dbReference type="Proteomes" id="UP000755667"/>
    </source>
</evidence>
<dbReference type="Proteomes" id="UP000809440">
    <property type="component" value="Unassembled WGS sequence"/>
</dbReference>
<dbReference type="AlphaFoldDB" id="A0A9Q2NT16"/>